<protein>
    <recommendedName>
        <fullName evidence="1">Outer membrane protein beta-barrel domain-containing protein</fullName>
    </recommendedName>
</protein>
<gene>
    <name evidence="2" type="ORF">AR686_06845</name>
</gene>
<accession>A0A101CHJ3</accession>
<reference evidence="2 3" key="1">
    <citation type="submission" date="2015-10" db="EMBL/GenBank/DDBJ databases">
        <title>Genome sequence of Chryseobacterium greenlandense.</title>
        <authorList>
            <person name="Newman J."/>
            <person name="Fischer K."/>
            <person name="Miller J."/>
        </authorList>
    </citation>
    <scope>NUCLEOTIDE SEQUENCE [LARGE SCALE GENOMIC DNA]</scope>
    <source>
        <strain evidence="2 3">UMB34</strain>
    </source>
</reference>
<evidence type="ECO:0000313" key="3">
    <source>
        <dbReference type="Proteomes" id="UP000054388"/>
    </source>
</evidence>
<dbReference type="InterPro" id="IPR025665">
    <property type="entry name" value="Beta-barrel_OMP_2"/>
</dbReference>
<organism evidence="2 3">
    <name type="scientific">Chryseobacterium aquaticum subsp. greenlandense</name>
    <dbReference type="NCBI Taxonomy" id="345663"/>
    <lineage>
        <taxon>Bacteria</taxon>
        <taxon>Pseudomonadati</taxon>
        <taxon>Bacteroidota</taxon>
        <taxon>Flavobacteriia</taxon>
        <taxon>Flavobacteriales</taxon>
        <taxon>Weeksellaceae</taxon>
        <taxon>Chryseobacterium group</taxon>
        <taxon>Chryseobacterium</taxon>
    </lineage>
</organism>
<dbReference type="Gene3D" id="2.40.160.20">
    <property type="match status" value="1"/>
</dbReference>
<sequence>MKKKFFFALAITVSGFMNSQTVDSDSSFKFGVKAGYSLSSMKFFDNKLDSKSYFYAGFAGEMRVSLKVGIQAELLYTQLGGRESLPLVQLIGNEIVESGDFDFNYQFSQIQIPVSVKYYFIPNLSAAAGMNFGFNLSEKLKTDGIVNETKSQDLEGFKTLNLFPFLGAEYKLNDRFFVDARYNFNFFDVNKKGFTTKIAFLQAGVGYRFN</sequence>
<name>A0A101CHJ3_9FLAO</name>
<evidence type="ECO:0000313" key="2">
    <source>
        <dbReference type="EMBL" id="KUJ56282.1"/>
    </source>
</evidence>
<dbReference type="Pfam" id="PF13568">
    <property type="entry name" value="OMP_b-brl_2"/>
    <property type="match status" value="1"/>
</dbReference>
<dbReference type="Proteomes" id="UP000054388">
    <property type="component" value="Unassembled WGS sequence"/>
</dbReference>
<evidence type="ECO:0000259" key="1">
    <source>
        <dbReference type="Pfam" id="PF13568"/>
    </source>
</evidence>
<proteinExistence type="predicted"/>
<comment type="caution">
    <text evidence="2">The sequence shown here is derived from an EMBL/GenBank/DDBJ whole genome shotgun (WGS) entry which is preliminary data.</text>
</comment>
<dbReference type="AlphaFoldDB" id="A0A101CHJ3"/>
<dbReference type="EMBL" id="LMAI01000004">
    <property type="protein sequence ID" value="KUJ56282.1"/>
    <property type="molecule type" value="Genomic_DNA"/>
</dbReference>
<dbReference type="SUPFAM" id="SSF56925">
    <property type="entry name" value="OMPA-like"/>
    <property type="match status" value="1"/>
</dbReference>
<feature type="domain" description="Outer membrane protein beta-barrel" evidence="1">
    <location>
        <begin position="26"/>
        <end position="189"/>
    </location>
</feature>
<dbReference type="InterPro" id="IPR011250">
    <property type="entry name" value="OMP/PagP_B-barrel"/>
</dbReference>
<dbReference type="RefSeq" id="WP_059136282.1">
    <property type="nucleotide sequence ID" value="NZ_LMAI01000004.1"/>
</dbReference>